<organism evidence="3 4">
    <name type="scientific">Nonomuraea pusilla</name>
    <dbReference type="NCBI Taxonomy" id="46177"/>
    <lineage>
        <taxon>Bacteria</taxon>
        <taxon>Bacillati</taxon>
        <taxon>Actinomycetota</taxon>
        <taxon>Actinomycetes</taxon>
        <taxon>Streptosporangiales</taxon>
        <taxon>Streptosporangiaceae</taxon>
        <taxon>Nonomuraea</taxon>
    </lineage>
</organism>
<dbReference type="SUPFAM" id="SSF51556">
    <property type="entry name" value="Metallo-dependent hydrolases"/>
    <property type="match status" value="1"/>
</dbReference>
<dbReference type="PANTHER" id="PTHR11647:SF1">
    <property type="entry name" value="COLLAPSIN RESPONSE MEDIATOR PROTEIN"/>
    <property type="match status" value="1"/>
</dbReference>
<feature type="region of interest" description="Disordered" evidence="1">
    <location>
        <begin position="44"/>
        <end position="70"/>
    </location>
</feature>
<proteinExistence type="predicted"/>
<dbReference type="Proteomes" id="UP000198953">
    <property type="component" value="Unassembled WGS sequence"/>
</dbReference>
<dbReference type="STRING" id="46177.SAMN05660976_04764"/>
<dbReference type="EMBL" id="FOBF01000011">
    <property type="protein sequence ID" value="SEM29120.1"/>
    <property type="molecule type" value="Genomic_DNA"/>
</dbReference>
<dbReference type="Gene3D" id="3.30.1490.130">
    <property type="entry name" value="D-aminoacylase. Domain 3"/>
    <property type="match status" value="1"/>
</dbReference>
<dbReference type="Gene3D" id="2.30.40.10">
    <property type="entry name" value="Urease, subunit C, domain 1"/>
    <property type="match status" value="1"/>
</dbReference>
<dbReference type="GO" id="GO:0016811">
    <property type="term" value="F:hydrolase activity, acting on carbon-nitrogen (but not peptide) bonds, in linear amides"/>
    <property type="evidence" value="ECO:0007669"/>
    <property type="project" value="InterPro"/>
</dbReference>
<dbReference type="Pfam" id="PF07969">
    <property type="entry name" value="Amidohydro_3"/>
    <property type="match status" value="1"/>
</dbReference>
<evidence type="ECO:0000256" key="1">
    <source>
        <dbReference type="SAM" id="MobiDB-lite"/>
    </source>
</evidence>
<dbReference type="InterPro" id="IPR013108">
    <property type="entry name" value="Amidohydro_3"/>
</dbReference>
<dbReference type="GO" id="GO:0016812">
    <property type="term" value="F:hydrolase activity, acting on carbon-nitrogen (but not peptide) bonds, in cyclic amides"/>
    <property type="evidence" value="ECO:0007669"/>
    <property type="project" value="TreeGrafter"/>
</dbReference>
<feature type="domain" description="Amidohydrolase 3" evidence="2">
    <location>
        <begin position="77"/>
        <end position="534"/>
    </location>
</feature>
<name>A0A1H7X5K2_9ACTN</name>
<dbReference type="GO" id="GO:0005829">
    <property type="term" value="C:cytosol"/>
    <property type="evidence" value="ECO:0007669"/>
    <property type="project" value="TreeGrafter"/>
</dbReference>
<dbReference type="PANTHER" id="PTHR11647">
    <property type="entry name" value="HYDRANTOINASE/DIHYDROPYRIMIDINASE FAMILY MEMBER"/>
    <property type="match status" value="1"/>
</dbReference>
<evidence type="ECO:0000313" key="3">
    <source>
        <dbReference type="EMBL" id="SEM29120.1"/>
    </source>
</evidence>
<dbReference type="InterPro" id="IPR050378">
    <property type="entry name" value="Metallo-dep_Hydrolases_sf"/>
</dbReference>
<sequence>MPYPNHDVLIRGGTLVDGTGGPPRRADVAVRQGRVVAVAEADARGSGALPGGDGRVASGGRAAPGDQGGPDGRAVLVIDADGLVVAPGFVDLHSHADFTVLDAPEAEACLRQGVTTLVTGNCGMSPFPAHGPASQGSPLGTGRDACLPGMDAFAAAVDAARPAVNIAPLVGHGALRAAVLGQDRRAAGRDELARMLRLLAEAAEQGAFGLSSGLIYAPGRFAATGELVALAAEAARRGLLYATHLRDEGDHLIEAVEEALSVAARSGARLQISHLKAMGPANHGRVASALGLLDAARAAGVDVACDVYPYAASSTTLTSRLPAWALDGGVPALLDRLADAAVRRRVLDGLRPAVGRTFLPEGVVIASLPPGPYAGRVGDSIAAIAADLGVEPAAAVLEVLAAHRGQVMIVNHAMAERDVDAVLAHPSTAVASDGWVLRAPGDGHPHPRSFGTFARVLGRHVRERRVLGLPEAVRKMSGLPAARLGLTGRGTVAPGQVADLCVFDQDAVTDLATYADPWRYADGVRHVLVSGEPVLLDGEPTGRRPGRVLRRPA</sequence>
<dbReference type="SUPFAM" id="SSF51338">
    <property type="entry name" value="Composite domain of metallo-dependent hydrolases"/>
    <property type="match status" value="1"/>
</dbReference>
<dbReference type="InterPro" id="IPR023100">
    <property type="entry name" value="D-aminoacylase_insert_dom_sf"/>
</dbReference>
<accession>A0A1H7X5K2</accession>
<keyword evidence="4" id="KW-1185">Reference proteome</keyword>
<dbReference type="Gene3D" id="3.20.20.140">
    <property type="entry name" value="Metal-dependent hydrolases"/>
    <property type="match status" value="1"/>
</dbReference>
<protein>
    <submittedName>
        <fullName evidence="3">N-acyl-D-amino-acid deacylase</fullName>
    </submittedName>
</protein>
<dbReference type="InterPro" id="IPR032466">
    <property type="entry name" value="Metal_Hydrolase"/>
</dbReference>
<dbReference type="InterPro" id="IPR011059">
    <property type="entry name" value="Metal-dep_hydrolase_composite"/>
</dbReference>
<evidence type="ECO:0000313" key="4">
    <source>
        <dbReference type="Proteomes" id="UP000198953"/>
    </source>
</evidence>
<dbReference type="AlphaFoldDB" id="A0A1H7X5K2"/>
<evidence type="ECO:0000259" key="2">
    <source>
        <dbReference type="Pfam" id="PF07969"/>
    </source>
</evidence>
<reference evidence="3 4" key="1">
    <citation type="submission" date="2016-10" db="EMBL/GenBank/DDBJ databases">
        <authorList>
            <person name="de Groot N.N."/>
        </authorList>
    </citation>
    <scope>NUCLEOTIDE SEQUENCE [LARGE SCALE GENOMIC DNA]</scope>
    <source>
        <strain evidence="3 4">DSM 43357</strain>
    </source>
</reference>
<gene>
    <name evidence="3" type="ORF">SAMN05660976_04764</name>
</gene>